<sequence length="314" mass="35677">MTIIQLEYIIAVDTYRHFATAAEKCFVTQPTLSMQIQKLEEELGAKIFDRSKQPVVPTELGENIIRQARIVVQEAKAIRQIIRNQKEEVSGELRLGIIPTLAPYLLPLFLNRFLAKYPGIRVTITEVTTELLIEKLKKQQVDVGILATPLQEPGIFETKLFYEEFVVYASPESNMLQHTKVDLKNIDNSALLLLQEGHCMRSQIVNLCQIRGIKQESSRLSYETGSIETLKRMVETNAGVTIIPELATLNLSESAKTMIRRFQEPAPVREISLVTHRYYMKKRLIDALQAEILTVIPDAMKAKAEKNVLSVEQV</sequence>
<keyword evidence="3" id="KW-0238">DNA-binding</keyword>
<accession>A0ABT8R6L7</accession>
<dbReference type="InterPro" id="IPR036390">
    <property type="entry name" value="WH_DNA-bd_sf"/>
</dbReference>
<comment type="caution">
    <text evidence="7">The sequence shown here is derived from an EMBL/GenBank/DDBJ whole genome shotgun (WGS) entry which is preliminary data.</text>
</comment>
<proteinExistence type="inferred from homology"/>
<dbReference type="Gene3D" id="1.10.10.10">
    <property type="entry name" value="Winged helix-like DNA-binding domain superfamily/Winged helix DNA-binding domain"/>
    <property type="match status" value="1"/>
</dbReference>
<dbReference type="InterPro" id="IPR036388">
    <property type="entry name" value="WH-like_DNA-bd_sf"/>
</dbReference>
<reference evidence="7" key="1">
    <citation type="submission" date="2023-07" db="EMBL/GenBank/DDBJ databases">
        <title>The genome sequence of Rhodocytophaga aerolata KACC 12507.</title>
        <authorList>
            <person name="Zhang X."/>
        </authorList>
    </citation>
    <scope>NUCLEOTIDE SEQUENCE</scope>
    <source>
        <strain evidence="7">KACC 12507</strain>
    </source>
</reference>
<dbReference type="PANTHER" id="PTHR30346:SF26">
    <property type="entry name" value="HYDROGEN PEROXIDE-INDUCIBLE GENES ACTIVATOR"/>
    <property type="match status" value="1"/>
</dbReference>
<dbReference type="Pfam" id="PF03466">
    <property type="entry name" value="LysR_substrate"/>
    <property type="match status" value="1"/>
</dbReference>
<evidence type="ECO:0000256" key="3">
    <source>
        <dbReference type="ARBA" id="ARBA00023125"/>
    </source>
</evidence>
<dbReference type="PROSITE" id="PS50931">
    <property type="entry name" value="HTH_LYSR"/>
    <property type="match status" value="1"/>
</dbReference>
<dbReference type="InterPro" id="IPR000847">
    <property type="entry name" value="LysR_HTH_N"/>
</dbReference>
<dbReference type="Proteomes" id="UP001168528">
    <property type="component" value="Unassembled WGS sequence"/>
</dbReference>
<name>A0ABT8R6L7_9BACT</name>
<gene>
    <name evidence="7" type="ORF">Q0590_13665</name>
</gene>
<dbReference type="PANTHER" id="PTHR30346">
    <property type="entry name" value="TRANSCRIPTIONAL DUAL REGULATOR HCAR-RELATED"/>
    <property type="match status" value="1"/>
</dbReference>
<dbReference type="Pfam" id="PF00126">
    <property type="entry name" value="HTH_1"/>
    <property type="match status" value="1"/>
</dbReference>
<dbReference type="CDD" id="cd08411">
    <property type="entry name" value="PBP2_OxyR"/>
    <property type="match status" value="1"/>
</dbReference>
<dbReference type="EMBL" id="JAUKPO010000006">
    <property type="protein sequence ID" value="MDO1447311.1"/>
    <property type="molecule type" value="Genomic_DNA"/>
</dbReference>
<evidence type="ECO:0000256" key="4">
    <source>
        <dbReference type="ARBA" id="ARBA00023159"/>
    </source>
</evidence>
<keyword evidence="2" id="KW-0805">Transcription regulation</keyword>
<keyword evidence="5" id="KW-0804">Transcription</keyword>
<evidence type="ECO:0000256" key="5">
    <source>
        <dbReference type="ARBA" id="ARBA00023163"/>
    </source>
</evidence>
<organism evidence="7 8">
    <name type="scientific">Rhodocytophaga aerolata</name>
    <dbReference type="NCBI Taxonomy" id="455078"/>
    <lineage>
        <taxon>Bacteria</taxon>
        <taxon>Pseudomonadati</taxon>
        <taxon>Bacteroidota</taxon>
        <taxon>Cytophagia</taxon>
        <taxon>Cytophagales</taxon>
        <taxon>Rhodocytophagaceae</taxon>
        <taxon>Rhodocytophaga</taxon>
    </lineage>
</organism>
<dbReference type="SUPFAM" id="SSF53850">
    <property type="entry name" value="Periplasmic binding protein-like II"/>
    <property type="match status" value="1"/>
</dbReference>
<dbReference type="SUPFAM" id="SSF46785">
    <property type="entry name" value="Winged helix' DNA-binding domain"/>
    <property type="match status" value="1"/>
</dbReference>
<protein>
    <submittedName>
        <fullName evidence="7">Hydrogen peroxide-inducible genes activator</fullName>
    </submittedName>
</protein>
<dbReference type="Gene3D" id="3.40.190.10">
    <property type="entry name" value="Periplasmic binding protein-like II"/>
    <property type="match status" value="2"/>
</dbReference>
<comment type="similarity">
    <text evidence="1">Belongs to the LysR transcriptional regulatory family.</text>
</comment>
<evidence type="ECO:0000313" key="7">
    <source>
        <dbReference type="EMBL" id="MDO1447311.1"/>
    </source>
</evidence>
<dbReference type="InterPro" id="IPR005119">
    <property type="entry name" value="LysR_subst-bd"/>
</dbReference>
<evidence type="ECO:0000256" key="2">
    <source>
        <dbReference type="ARBA" id="ARBA00023015"/>
    </source>
</evidence>
<dbReference type="PRINTS" id="PR00039">
    <property type="entry name" value="HTHLYSR"/>
</dbReference>
<evidence type="ECO:0000259" key="6">
    <source>
        <dbReference type="PROSITE" id="PS50931"/>
    </source>
</evidence>
<keyword evidence="8" id="KW-1185">Reference proteome</keyword>
<feature type="domain" description="HTH lysR-type" evidence="6">
    <location>
        <begin position="1"/>
        <end position="58"/>
    </location>
</feature>
<evidence type="ECO:0000256" key="1">
    <source>
        <dbReference type="ARBA" id="ARBA00009437"/>
    </source>
</evidence>
<evidence type="ECO:0000313" key="8">
    <source>
        <dbReference type="Proteomes" id="UP001168528"/>
    </source>
</evidence>
<dbReference type="RefSeq" id="WP_302038111.1">
    <property type="nucleotide sequence ID" value="NZ_JAUKPO010000006.1"/>
</dbReference>
<keyword evidence="4" id="KW-0010">Activator</keyword>